<keyword evidence="5" id="KW-1185">Reference proteome</keyword>
<reference evidence="4" key="1">
    <citation type="submission" date="2018-03" db="EMBL/GenBank/DDBJ databases">
        <authorList>
            <person name="Guldener U."/>
        </authorList>
    </citation>
    <scope>NUCLEOTIDE SEQUENCE</scope>
</reference>
<dbReference type="Proteomes" id="UP001187682">
    <property type="component" value="Unassembled WGS sequence"/>
</dbReference>
<sequence length="312" mass="33938">MDYPAPLVIQPRTLPHKHTLILLHGRGSSGEKFGRALLETPIPIPPGGIPTTGTSSTPSPTTTLDQVFPHARFVFPTAAHRRATLYRRAKTHQWFDNWELVPPATFREELQSPGLQETTGYIHGLIRAEIADVPGGASDVVVGGLSQGCAASLIAMLLWEGEPLGAVVGMCGFLPFCTRLLEQSDLGDAAGGDSNETEGDDAFDPFEREEDDSDPDSQDPAMRAVSWLREEIQGPASSPRPTDIVFRKIPAFLGHGSEDAQVSVILGRNASLCLRSAGIDVSWREYESLGHWYSGPMLRDLVEFLQAKTNLE</sequence>
<dbReference type="PANTHER" id="PTHR10655:SF64">
    <property type="entry name" value="PHOSPHOLIPASE_CARBOXYLESTERASE_THIOESTERASE DOMAIN-CONTAINING PROTEIN"/>
    <property type="match status" value="1"/>
</dbReference>
<dbReference type="Pfam" id="PF02230">
    <property type="entry name" value="Abhydrolase_2"/>
    <property type="match status" value="2"/>
</dbReference>
<evidence type="ECO:0000256" key="1">
    <source>
        <dbReference type="ARBA" id="ARBA00006499"/>
    </source>
</evidence>
<dbReference type="InterPro" id="IPR003140">
    <property type="entry name" value="PLipase/COase/thioEstase"/>
</dbReference>
<dbReference type="InterPro" id="IPR029058">
    <property type="entry name" value="AB_hydrolase_fold"/>
</dbReference>
<dbReference type="GO" id="GO:0008474">
    <property type="term" value="F:palmitoyl-(protein) hydrolase activity"/>
    <property type="evidence" value="ECO:0007669"/>
    <property type="project" value="TreeGrafter"/>
</dbReference>
<dbReference type="GO" id="GO:0052689">
    <property type="term" value="F:carboxylic ester hydrolase activity"/>
    <property type="evidence" value="ECO:0007669"/>
    <property type="project" value="TreeGrafter"/>
</dbReference>
<feature type="domain" description="Phospholipase/carboxylesterase/thioesterase" evidence="3">
    <location>
        <begin position="247"/>
        <end position="307"/>
    </location>
</feature>
<evidence type="ECO:0000259" key="3">
    <source>
        <dbReference type="Pfam" id="PF02230"/>
    </source>
</evidence>
<feature type="domain" description="Phospholipase/carboxylesterase/thioesterase" evidence="3">
    <location>
        <begin position="66"/>
        <end position="180"/>
    </location>
</feature>
<dbReference type="PANTHER" id="PTHR10655">
    <property type="entry name" value="LYSOPHOSPHOLIPASE-RELATED"/>
    <property type="match status" value="1"/>
</dbReference>
<dbReference type="SUPFAM" id="SSF53474">
    <property type="entry name" value="alpha/beta-Hydrolases"/>
    <property type="match status" value="1"/>
</dbReference>
<dbReference type="GO" id="GO:0005737">
    <property type="term" value="C:cytoplasm"/>
    <property type="evidence" value="ECO:0007669"/>
    <property type="project" value="TreeGrafter"/>
</dbReference>
<dbReference type="Gene3D" id="3.40.50.1820">
    <property type="entry name" value="alpha/beta hydrolase"/>
    <property type="match status" value="1"/>
</dbReference>
<dbReference type="AlphaFoldDB" id="A0AAE8MYY3"/>
<comment type="similarity">
    <text evidence="1">Belongs to the AB hydrolase superfamily. AB hydrolase 2 family.</text>
</comment>
<name>A0AAE8MYY3_9PEZI</name>
<comment type="caution">
    <text evidence="4">The sequence shown here is derived from an EMBL/GenBank/DDBJ whole genome shotgun (WGS) entry which is preliminary data.</text>
</comment>
<evidence type="ECO:0000313" key="4">
    <source>
        <dbReference type="EMBL" id="SPO02003.1"/>
    </source>
</evidence>
<feature type="region of interest" description="Disordered" evidence="2">
    <location>
        <begin position="188"/>
        <end position="220"/>
    </location>
</feature>
<protein>
    <submittedName>
        <fullName evidence="4">Related to phospholipase/esterase</fullName>
    </submittedName>
</protein>
<evidence type="ECO:0000256" key="2">
    <source>
        <dbReference type="SAM" id="MobiDB-lite"/>
    </source>
</evidence>
<gene>
    <name evidence="4" type="ORF">DNG_04676</name>
</gene>
<evidence type="ECO:0000313" key="5">
    <source>
        <dbReference type="Proteomes" id="UP001187682"/>
    </source>
</evidence>
<dbReference type="EMBL" id="ONZQ02000005">
    <property type="protein sequence ID" value="SPO02003.1"/>
    <property type="molecule type" value="Genomic_DNA"/>
</dbReference>
<feature type="compositionally biased region" description="Acidic residues" evidence="2">
    <location>
        <begin position="195"/>
        <end position="217"/>
    </location>
</feature>
<dbReference type="InterPro" id="IPR050565">
    <property type="entry name" value="LYPA1-2/EST-like"/>
</dbReference>
<proteinExistence type="inferred from homology"/>
<organism evidence="4 5">
    <name type="scientific">Cephalotrichum gorgonifer</name>
    <dbReference type="NCBI Taxonomy" id="2041049"/>
    <lineage>
        <taxon>Eukaryota</taxon>
        <taxon>Fungi</taxon>
        <taxon>Dikarya</taxon>
        <taxon>Ascomycota</taxon>
        <taxon>Pezizomycotina</taxon>
        <taxon>Sordariomycetes</taxon>
        <taxon>Hypocreomycetidae</taxon>
        <taxon>Microascales</taxon>
        <taxon>Microascaceae</taxon>
        <taxon>Cephalotrichum</taxon>
    </lineage>
</organism>
<accession>A0AAE8MYY3</accession>